<evidence type="ECO:0000313" key="3">
    <source>
        <dbReference type="EMBL" id="BBP45255.1"/>
    </source>
</evidence>
<gene>
    <name evidence="3" type="ORF">THMIRHAS_06280</name>
</gene>
<proteinExistence type="predicted"/>
<feature type="region of interest" description="Disordered" evidence="1">
    <location>
        <begin position="148"/>
        <end position="186"/>
    </location>
</feature>
<name>A0A6F8PT12_9GAMM</name>
<evidence type="ECO:0000256" key="2">
    <source>
        <dbReference type="SAM" id="SignalP"/>
    </source>
</evidence>
<keyword evidence="4" id="KW-1185">Reference proteome</keyword>
<dbReference type="AlphaFoldDB" id="A0A6F8PT12"/>
<dbReference type="EMBL" id="AP021889">
    <property type="protein sequence ID" value="BBP45255.1"/>
    <property type="molecule type" value="Genomic_DNA"/>
</dbReference>
<evidence type="ECO:0000256" key="1">
    <source>
        <dbReference type="SAM" id="MobiDB-lite"/>
    </source>
</evidence>
<accession>A0A6F8PT12</accession>
<reference evidence="4" key="1">
    <citation type="submission" date="2019-11" db="EMBL/GenBank/DDBJ databases">
        <title>Isolation and characterization of two novel species in the genus Thiomicrorhabdus.</title>
        <authorList>
            <person name="Mochizuki J."/>
            <person name="Kojima H."/>
            <person name="Fukui M."/>
        </authorList>
    </citation>
    <scope>NUCLEOTIDE SEQUENCE [LARGE SCALE GENOMIC DNA]</scope>
    <source>
        <strain evidence="4">aks77</strain>
    </source>
</reference>
<feature type="compositionally biased region" description="Polar residues" evidence="1">
    <location>
        <begin position="148"/>
        <end position="166"/>
    </location>
</feature>
<evidence type="ECO:0000313" key="4">
    <source>
        <dbReference type="Proteomes" id="UP000501726"/>
    </source>
</evidence>
<dbReference type="Proteomes" id="UP000501726">
    <property type="component" value="Chromosome"/>
</dbReference>
<protein>
    <submittedName>
        <fullName evidence="3">Uncharacterized protein</fullName>
    </submittedName>
</protein>
<feature type="chain" id="PRO_5026197034" evidence="2">
    <location>
        <begin position="22"/>
        <end position="186"/>
    </location>
</feature>
<dbReference type="RefSeq" id="WP_173270815.1">
    <property type="nucleotide sequence ID" value="NZ_AP021889.1"/>
</dbReference>
<organism evidence="3 4">
    <name type="scientific">Thiosulfatimonas sediminis</name>
    <dbReference type="NCBI Taxonomy" id="2675054"/>
    <lineage>
        <taxon>Bacteria</taxon>
        <taxon>Pseudomonadati</taxon>
        <taxon>Pseudomonadota</taxon>
        <taxon>Gammaproteobacteria</taxon>
        <taxon>Thiotrichales</taxon>
        <taxon>Piscirickettsiaceae</taxon>
        <taxon>Thiosulfatimonas</taxon>
    </lineage>
</organism>
<keyword evidence="2" id="KW-0732">Signal</keyword>
<sequence length="186" mass="18792">MKKFLPTMMLSIVLASSAAFADQETLDALVNSGVELTEEQKLKVLNASDTELSAIISQIVSEVKSNILAQAEGNADTKQAAIELAVQKIVQVIAEVKPLVVDNVASAISSSNPELSAVVAVASVEGQATAAGPNENANEVAEVAQDLNPGQNNENLPVDGTNTPGSTVVATAPSTGGAGGGTVSPN</sequence>
<dbReference type="KEGG" id="tse:THMIRHAS_06280"/>
<feature type="signal peptide" evidence="2">
    <location>
        <begin position="1"/>
        <end position="21"/>
    </location>
</feature>
<feature type="compositionally biased region" description="Gly residues" evidence="1">
    <location>
        <begin position="176"/>
        <end position="186"/>
    </location>
</feature>